<dbReference type="GO" id="GO:0061630">
    <property type="term" value="F:ubiquitin protein ligase activity"/>
    <property type="evidence" value="ECO:0007669"/>
    <property type="project" value="UniProtKB-EC"/>
</dbReference>
<evidence type="ECO:0000256" key="10">
    <source>
        <dbReference type="ARBA" id="ARBA00022989"/>
    </source>
</evidence>
<dbReference type="PANTHER" id="PTHR45977">
    <property type="entry name" value="TARGET OF ERK KINASE MPK-1"/>
    <property type="match status" value="1"/>
</dbReference>
<dbReference type="Gene3D" id="3.30.40.10">
    <property type="entry name" value="Zinc/RING finger domain, C3HC4 (zinc finger)"/>
    <property type="match status" value="1"/>
</dbReference>
<dbReference type="PROSITE" id="PS50089">
    <property type="entry name" value="ZF_RING_2"/>
    <property type="match status" value="1"/>
</dbReference>
<evidence type="ECO:0000256" key="1">
    <source>
        <dbReference type="ARBA" id="ARBA00000900"/>
    </source>
</evidence>
<keyword evidence="7 12" id="KW-0863">Zinc-finger</keyword>
<reference evidence="15 16" key="1">
    <citation type="journal article" date="2015" name="Proc. Natl. Acad. Sci. U.S.A.">
        <title>The resurrection genome of Boea hygrometrica: A blueprint for survival of dehydration.</title>
        <authorList>
            <person name="Xiao L."/>
            <person name="Yang G."/>
            <person name="Zhang L."/>
            <person name="Yang X."/>
            <person name="Zhao S."/>
            <person name="Ji Z."/>
            <person name="Zhou Q."/>
            <person name="Hu M."/>
            <person name="Wang Y."/>
            <person name="Chen M."/>
            <person name="Xu Y."/>
            <person name="Jin H."/>
            <person name="Xiao X."/>
            <person name="Hu G."/>
            <person name="Bao F."/>
            <person name="Hu Y."/>
            <person name="Wan P."/>
            <person name="Li L."/>
            <person name="Deng X."/>
            <person name="Kuang T."/>
            <person name="Xiang C."/>
            <person name="Zhu J.K."/>
            <person name="Oliver M.J."/>
            <person name="He Y."/>
        </authorList>
    </citation>
    <scope>NUCLEOTIDE SEQUENCE [LARGE SCALE GENOMIC DNA]</scope>
    <source>
        <strain evidence="16">cv. XS01</strain>
    </source>
</reference>
<keyword evidence="9" id="KW-0862">Zinc</keyword>
<feature type="region of interest" description="Disordered" evidence="13">
    <location>
        <begin position="1"/>
        <end position="28"/>
    </location>
</feature>
<dbReference type="GO" id="GO:0016020">
    <property type="term" value="C:membrane"/>
    <property type="evidence" value="ECO:0007669"/>
    <property type="project" value="UniProtKB-SubCell"/>
</dbReference>
<evidence type="ECO:0000256" key="3">
    <source>
        <dbReference type="ARBA" id="ARBA00012483"/>
    </source>
</evidence>
<evidence type="ECO:0000256" key="9">
    <source>
        <dbReference type="ARBA" id="ARBA00022833"/>
    </source>
</evidence>
<keyword evidence="5" id="KW-0812">Transmembrane</keyword>
<name>A0A2Z7B1W2_9LAMI</name>
<gene>
    <name evidence="15" type="ORF">F511_28260</name>
</gene>
<dbReference type="GO" id="GO:0008270">
    <property type="term" value="F:zinc ion binding"/>
    <property type="evidence" value="ECO:0007669"/>
    <property type="project" value="UniProtKB-KW"/>
</dbReference>
<evidence type="ECO:0000256" key="11">
    <source>
        <dbReference type="ARBA" id="ARBA00023136"/>
    </source>
</evidence>
<dbReference type="Pfam" id="PF13639">
    <property type="entry name" value="zf-RING_2"/>
    <property type="match status" value="1"/>
</dbReference>
<keyword evidence="6" id="KW-0479">Metal-binding</keyword>
<comment type="subcellular location">
    <subcellularLocation>
        <location evidence="2">Membrane</location>
        <topology evidence="2">Multi-pass membrane protein</topology>
    </subcellularLocation>
</comment>
<evidence type="ECO:0000259" key="14">
    <source>
        <dbReference type="PROSITE" id="PS50089"/>
    </source>
</evidence>
<comment type="catalytic activity">
    <reaction evidence="1">
        <text>S-ubiquitinyl-[E2 ubiquitin-conjugating enzyme]-L-cysteine + [acceptor protein]-L-lysine = [E2 ubiquitin-conjugating enzyme]-L-cysteine + N(6)-ubiquitinyl-[acceptor protein]-L-lysine.</text>
        <dbReference type="EC" id="2.3.2.27"/>
    </reaction>
</comment>
<dbReference type="OrthoDB" id="8062037at2759"/>
<keyword evidence="4" id="KW-0808">Transferase</keyword>
<dbReference type="Proteomes" id="UP000250235">
    <property type="component" value="Unassembled WGS sequence"/>
</dbReference>
<evidence type="ECO:0000256" key="13">
    <source>
        <dbReference type="SAM" id="MobiDB-lite"/>
    </source>
</evidence>
<proteinExistence type="predicted"/>
<dbReference type="EC" id="2.3.2.27" evidence="3"/>
<evidence type="ECO:0000256" key="5">
    <source>
        <dbReference type="ARBA" id="ARBA00022692"/>
    </source>
</evidence>
<organism evidence="15 16">
    <name type="scientific">Dorcoceras hygrometricum</name>
    <dbReference type="NCBI Taxonomy" id="472368"/>
    <lineage>
        <taxon>Eukaryota</taxon>
        <taxon>Viridiplantae</taxon>
        <taxon>Streptophyta</taxon>
        <taxon>Embryophyta</taxon>
        <taxon>Tracheophyta</taxon>
        <taxon>Spermatophyta</taxon>
        <taxon>Magnoliopsida</taxon>
        <taxon>eudicotyledons</taxon>
        <taxon>Gunneridae</taxon>
        <taxon>Pentapetalae</taxon>
        <taxon>asterids</taxon>
        <taxon>lamiids</taxon>
        <taxon>Lamiales</taxon>
        <taxon>Gesneriaceae</taxon>
        <taxon>Didymocarpoideae</taxon>
        <taxon>Trichosporeae</taxon>
        <taxon>Loxocarpinae</taxon>
        <taxon>Dorcoceras</taxon>
    </lineage>
</organism>
<evidence type="ECO:0000256" key="12">
    <source>
        <dbReference type="PROSITE-ProRule" id="PRU00175"/>
    </source>
</evidence>
<dbReference type="SUPFAM" id="SSF57850">
    <property type="entry name" value="RING/U-box"/>
    <property type="match status" value="1"/>
</dbReference>
<keyword evidence="16" id="KW-1185">Reference proteome</keyword>
<dbReference type="GO" id="GO:0016567">
    <property type="term" value="P:protein ubiquitination"/>
    <property type="evidence" value="ECO:0007669"/>
    <property type="project" value="TreeGrafter"/>
</dbReference>
<dbReference type="AlphaFoldDB" id="A0A2Z7B1W2"/>
<dbReference type="EMBL" id="KV010156">
    <property type="protein sequence ID" value="KZV28282.1"/>
    <property type="molecule type" value="Genomic_DNA"/>
</dbReference>
<feature type="domain" description="RING-type" evidence="14">
    <location>
        <begin position="164"/>
        <end position="205"/>
    </location>
</feature>
<evidence type="ECO:0000313" key="15">
    <source>
        <dbReference type="EMBL" id="KZV28282.1"/>
    </source>
</evidence>
<sequence>MRRSSSNLRPLENRQPGQDYREYFSNNRNLNRTRPQLLDNFPIRRSMDSRWNTRDPWWYGEIFTGGSNYGIGSLPSTAQYLLIEAYEPHPRTRNTSPGMYYNPYDQTSAGGESRLSQEDQNTAINKLRKQLYNPHISNIVRRLGTKSTSSDTKNILEDDIGKRCAICLEDFESKQFVTSTPCDHMFHEECIVPWAKSQGKCPVCRFLLY</sequence>
<evidence type="ECO:0000256" key="4">
    <source>
        <dbReference type="ARBA" id="ARBA00022679"/>
    </source>
</evidence>
<evidence type="ECO:0000256" key="2">
    <source>
        <dbReference type="ARBA" id="ARBA00004141"/>
    </source>
</evidence>
<evidence type="ECO:0000256" key="8">
    <source>
        <dbReference type="ARBA" id="ARBA00022786"/>
    </source>
</evidence>
<keyword evidence="10" id="KW-1133">Transmembrane helix</keyword>
<evidence type="ECO:0000313" key="16">
    <source>
        <dbReference type="Proteomes" id="UP000250235"/>
    </source>
</evidence>
<protein>
    <recommendedName>
        <fullName evidence="3">RING-type E3 ubiquitin transferase</fullName>
        <ecNumber evidence="3">2.3.2.27</ecNumber>
    </recommendedName>
</protein>
<dbReference type="GO" id="GO:0000325">
    <property type="term" value="C:plant-type vacuole"/>
    <property type="evidence" value="ECO:0007669"/>
    <property type="project" value="TreeGrafter"/>
</dbReference>
<dbReference type="SMART" id="SM00184">
    <property type="entry name" value="RING"/>
    <property type="match status" value="1"/>
</dbReference>
<dbReference type="InterPro" id="IPR001841">
    <property type="entry name" value="Znf_RING"/>
</dbReference>
<evidence type="ECO:0000256" key="6">
    <source>
        <dbReference type="ARBA" id="ARBA00022723"/>
    </source>
</evidence>
<dbReference type="PANTHER" id="PTHR45977:SF13">
    <property type="entry name" value="GB|AAF27103.1"/>
    <property type="match status" value="1"/>
</dbReference>
<evidence type="ECO:0000256" key="7">
    <source>
        <dbReference type="ARBA" id="ARBA00022771"/>
    </source>
</evidence>
<dbReference type="InterPro" id="IPR013083">
    <property type="entry name" value="Znf_RING/FYVE/PHD"/>
</dbReference>
<keyword evidence="8" id="KW-0833">Ubl conjugation pathway</keyword>
<dbReference type="GO" id="GO:0006511">
    <property type="term" value="P:ubiquitin-dependent protein catabolic process"/>
    <property type="evidence" value="ECO:0007669"/>
    <property type="project" value="TreeGrafter"/>
</dbReference>
<accession>A0A2Z7B1W2</accession>
<keyword evidence="11" id="KW-0472">Membrane</keyword>